<organism evidence="3 4">
    <name type="scientific">Ciona intestinalis</name>
    <name type="common">Transparent sea squirt</name>
    <name type="synonym">Ascidia intestinalis</name>
    <dbReference type="NCBI Taxonomy" id="7719"/>
    <lineage>
        <taxon>Eukaryota</taxon>
        <taxon>Metazoa</taxon>
        <taxon>Chordata</taxon>
        <taxon>Tunicata</taxon>
        <taxon>Ascidiacea</taxon>
        <taxon>Phlebobranchia</taxon>
        <taxon>Cionidae</taxon>
        <taxon>Ciona</taxon>
    </lineage>
</organism>
<dbReference type="SUPFAM" id="SSF48371">
    <property type="entry name" value="ARM repeat"/>
    <property type="match status" value="1"/>
</dbReference>
<evidence type="ECO:0000313" key="4">
    <source>
        <dbReference type="Proteomes" id="UP000008144"/>
    </source>
</evidence>
<dbReference type="PANTHER" id="PTHR23161:SF2">
    <property type="entry name" value="PROTEIN CIP2A"/>
    <property type="match status" value="1"/>
</dbReference>
<feature type="domain" description="CIP2A N-terminal" evidence="2">
    <location>
        <begin position="21"/>
        <end position="550"/>
    </location>
</feature>
<dbReference type="PANTHER" id="PTHR23161">
    <property type="entry name" value="PROTEIN CIP2A"/>
    <property type="match status" value="1"/>
</dbReference>
<dbReference type="InterPro" id="IPR048701">
    <property type="entry name" value="CIP2A_N"/>
</dbReference>
<feature type="coiled-coil region" evidence="1">
    <location>
        <begin position="670"/>
        <end position="819"/>
    </location>
</feature>
<dbReference type="Ensembl" id="ENSCINT00000033479.1">
    <property type="protein sequence ID" value="ENSCINP00000029799.1"/>
    <property type="gene ID" value="ENSCING00000006061.3"/>
</dbReference>
<dbReference type="GeneTree" id="ENSGT00940000153251"/>
<dbReference type="InterPro" id="IPR016024">
    <property type="entry name" value="ARM-type_fold"/>
</dbReference>
<reference evidence="3" key="2">
    <citation type="journal article" date="2008" name="Genome Biol.">
        <title>Improved genome assembly and evidence-based global gene model set for the chordate Ciona intestinalis: new insight into intron and operon populations.</title>
        <authorList>
            <person name="Satou Y."/>
            <person name="Mineta K."/>
            <person name="Ogasawara M."/>
            <person name="Sasakura Y."/>
            <person name="Shoguchi E."/>
            <person name="Ueno K."/>
            <person name="Yamada L."/>
            <person name="Matsumoto J."/>
            <person name="Wasserscheid J."/>
            <person name="Dewar K."/>
            <person name="Wiley G.B."/>
            <person name="Macmil S.L."/>
            <person name="Roe B.A."/>
            <person name="Zeller R.W."/>
            <person name="Hastings K.E."/>
            <person name="Lemaire P."/>
            <person name="Lindquist E."/>
            <person name="Endo T."/>
            <person name="Hotta K."/>
            <person name="Inaba K."/>
        </authorList>
    </citation>
    <scope>NUCLEOTIDE SEQUENCE [LARGE SCALE GENOMIC DNA]</scope>
    <source>
        <strain evidence="3">wild type</strain>
    </source>
</reference>
<evidence type="ECO:0000256" key="1">
    <source>
        <dbReference type="SAM" id="Coils"/>
    </source>
</evidence>
<dbReference type="Pfam" id="PF21044">
    <property type="entry name" value="CIP2A_N"/>
    <property type="match status" value="1"/>
</dbReference>
<keyword evidence="1" id="KW-0175">Coiled coil</keyword>
<protein>
    <recommendedName>
        <fullName evidence="2">CIP2A N-terminal domain-containing protein</fullName>
    </recommendedName>
</protein>
<dbReference type="AlphaFoldDB" id="H2XJG7"/>
<evidence type="ECO:0000259" key="2">
    <source>
        <dbReference type="Pfam" id="PF21044"/>
    </source>
</evidence>
<dbReference type="InterPro" id="IPR042510">
    <property type="entry name" value="CIP2A"/>
</dbReference>
<evidence type="ECO:0000313" key="3">
    <source>
        <dbReference type="Ensembl" id="ENSCINP00000029799.1"/>
    </source>
</evidence>
<dbReference type="Proteomes" id="UP000008144">
    <property type="component" value="Chromosome 6"/>
</dbReference>
<keyword evidence="4" id="KW-1185">Reference proteome</keyword>
<reference evidence="3" key="4">
    <citation type="submission" date="2025-09" db="UniProtKB">
        <authorList>
            <consortium name="Ensembl"/>
        </authorList>
    </citation>
    <scope>IDENTIFICATION</scope>
</reference>
<proteinExistence type="predicted"/>
<accession>H2XJG7</accession>
<dbReference type="EMBL" id="EAAA01002273">
    <property type="status" value="NOT_ANNOTATED_CDS"/>
    <property type="molecule type" value="Genomic_DNA"/>
</dbReference>
<sequence>MEILASVKSLLLAVAQYRSCRSESTLSQLLRHIEVTLKTNEVDQIFNSYNTLGAECLSSIVELLSANDNDSHLVNKIFQLFNLIGKNYKNKELMTLTFNLTAALSAYIVKHAESSADSHNILQCLRLLERTTYGNCVPSSTAHLEKLLSFLLQQIDNLTGEYASVCLGVLSNLVAKNVTLQAQVKGMMGTHRIRTLMKYLRQDSIINKVSVLSIVTCVCWEDDLAKKLYSIKNVPQTLMLLFSRLPNSDDLLTQHRAADLCVELLKHEEMVQPFTIYESEQNCAARLLLSSVNSPPQMAAKILEVLLSFCQIRGVRHFMHERIVKCNEPWKALLSHASAHVSRANHKASLLALDLILELCEEAVSCPFDEEDETWMADLVPLIYQQMAPTVKDEDQSVSEILLSAATTKTMKSLQILSCLCTEEELRNLVASDFREVVLTQVIEHQLTHNLTGMSGAFLPEWRDLGFSNVGIDVVLFGLELVLKLKAVLPGLEKLLYETLQDNRIVPFLASAITSSKRNRVQTALHLHQEALPLPDFPAVLLAEKITTINKQNSLMGDNEVSTTVPHTHRRVVKTSTSMRSVKAMETNILSLIQKIQSNDESKFETTGKTSEIMDIYEHKISSLVTKENHLEDLLEAKTLALAQADRLIAQYKFQRGRCEEDARRMAELLKESEARCEEIARHMRETENEQTAVERELEAVVEDNKNLQNIADQYEQMQSAFQDKSHRVEVLERNLKTSRQEYDTLKELHDMMQKHSEKVKQQHNSATVRLEELEEERLQLMKRISELESSVSDLTQLVEEQDREVHQLRQEKTQCEVLIKKMKLTIVKKDDDIKDLKIKVATLDAERADGAKALTEKDEAIESLRQKLDKQAQTLLMITELSNNIRGSQA</sequence>
<reference evidence="4" key="1">
    <citation type="journal article" date="2002" name="Science">
        <title>The draft genome of Ciona intestinalis: insights into chordate and vertebrate origins.</title>
        <authorList>
            <person name="Dehal P."/>
            <person name="Satou Y."/>
            <person name="Campbell R.K."/>
            <person name="Chapman J."/>
            <person name="Degnan B."/>
            <person name="De Tomaso A."/>
            <person name="Davidson B."/>
            <person name="Di Gregorio A."/>
            <person name="Gelpke M."/>
            <person name="Goodstein D.M."/>
            <person name="Harafuji N."/>
            <person name="Hastings K.E."/>
            <person name="Ho I."/>
            <person name="Hotta K."/>
            <person name="Huang W."/>
            <person name="Kawashima T."/>
            <person name="Lemaire P."/>
            <person name="Martinez D."/>
            <person name="Meinertzhagen I.A."/>
            <person name="Necula S."/>
            <person name="Nonaka M."/>
            <person name="Putnam N."/>
            <person name="Rash S."/>
            <person name="Saiga H."/>
            <person name="Satake M."/>
            <person name="Terry A."/>
            <person name="Yamada L."/>
            <person name="Wang H.G."/>
            <person name="Awazu S."/>
            <person name="Azumi K."/>
            <person name="Boore J."/>
            <person name="Branno M."/>
            <person name="Chin-Bow S."/>
            <person name="DeSantis R."/>
            <person name="Doyle S."/>
            <person name="Francino P."/>
            <person name="Keys D.N."/>
            <person name="Haga S."/>
            <person name="Hayashi H."/>
            <person name="Hino K."/>
            <person name="Imai K.S."/>
            <person name="Inaba K."/>
            <person name="Kano S."/>
            <person name="Kobayashi K."/>
            <person name="Kobayashi M."/>
            <person name="Lee B.I."/>
            <person name="Makabe K.W."/>
            <person name="Manohar C."/>
            <person name="Matassi G."/>
            <person name="Medina M."/>
            <person name="Mochizuki Y."/>
            <person name="Mount S."/>
            <person name="Morishita T."/>
            <person name="Miura S."/>
            <person name="Nakayama A."/>
            <person name="Nishizaka S."/>
            <person name="Nomoto H."/>
            <person name="Ohta F."/>
            <person name="Oishi K."/>
            <person name="Rigoutsos I."/>
            <person name="Sano M."/>
            <person name="Sasaki A."/>
            <person name="Sasakura Y."/>
            <person name="Shoguchi E."/>
            <person name="Shin-i T."/>
            <person name="Spagnuolo A."/>
            <person name="Stainier D."/>
            <person name="Suzuki M.M."/>
            <person name="Tassy O."/>
            <person name="Takatori N."/>
            <person name="Tokuoka M."/>
            <person name="Yagi K."/>
            <person name="Yoshizaki F."/>
            <person name="Wada S."/>
            <person name="Zhang C."/>
            <person name="Hyatt P.D."/>
            <person name="Larimer F."/>
            <person name="Detter C."/>
            <person name="Doggett N."/>
            <person name="Glavina T."/>
            <person name="Hawkins T."/>
            <person name="Richardson P."/>
            <person name="Lucas S."/>
            <person name="Kohara Y."/>
            <person name="Levine M."/>
            <person name="Satoh N."/>
            <person name="Rokhsar D.S."/>
        </authorList>
    </citation>
    <scope>NUCLEOTIDE SEQUENCE [LARGE SCALE GENOMIC DNA]</scope>
</reference>
<name>H2XJG7_CIOIN</name>
<reference evidence="3" key="3">
    <citation type="submission" date="2025-08" db="UniProtKB">
        <authorList>
            <consortium name="Ensembl"/>
        </authorList>
    </citation>
    <scope>IDENTIFICATION</scope>
</reference>